<name>A0ABR6WS98_9FIRM</name>
<evidence type="ECO:0000256" key="2">
    <source>
        <dbReference type="ARBA" id="ARBA00010792"/>
    </source>
</evidence>
<dbReference type="EMBL" id="WJBC01000002">
    <property type="protein sequence ID" value="MBC3803116.1"/>
    <property type="molecule type" value="Genomic_DNA"/>
</dbReference>
<dbReference type="Pfam" id="PF09335">
    <property type="entry name" value="VTT_dom"/>
    <property type="match status" value="1"/>
</dbReference>
<evidence type="ECO:0000256" key="4">
    <source>
        <dbReference type="ARBA" id="ARBA00022692"/>
    </source>
</evidence>
<keyword evidence="6 7" id="KW-0472">Membrane</keyword>
<evidence type="ECO:0000259" key="8">
    <source>
        <dbReference type="Pfam" id="PF09335"/>
    </source>
</evidence>
<dbReference type="PANTHER" id="PTHR30353">
    <property type="entry name" value="INNER MEMBRANE PROTEIN DEDA-RELATED"/>
    <property type="match status" value="1"/>
</dbReference>
<reference evidence="9 10" key="1">
    <citation type="journal article" date="2020" name="mSystems">
        <title>Defining Genomic and Predicted Metabolic Features of the Acetobacterium Genus.</title>
        <authorList>
            <person name="Ross D.E."/>
            <person name="Marshall C.W."/>
            <person name="Gulliver D."/>
            <person name="May H.D."/>
            <person name="Norman R.S."/>
        </authorList>
    </citation>
    <scope>NUCLEOTIDE SEQUENCE [LARGE SCALE GENOMIC DNA]</scope>
    <source>
        <strain evidence="9 10">DSM 8238</strain>
    </source>
</reference>
<comment type="caution">
    <text evidence="9">The sequence shown here is derived from an EMBL/GenBank/DDBJ whole genome shotgun (WGS) entry which is preliminary data.</text>
</comment>
<evidence type="ECO:0000256" key="6">
    <source>
        <dbReference type="ARBA" id="ARBA00023136"/>
    </source>
</evidence>
<dbReference type="RefSeq" id="WP_186841041.1">
    <property type="nucleotide sequence ID" value="NZ_WJBC01000002.1"/>
</dbReference>
<evidence type="ECO:0000256" key="7">
    <source>
        <dbReference type="RuleBase" id="RU367016"/>
    </source>
</evidence>
<organism evidence="9 10">
    <name type="scientific">Acetobacterium fimetarium</name>
    <dbReference type="NCBI Taxonomy" id="52691"/>
    <lineage>
        <taxon>Bacteria</taxon>
        <taxon>Bacillati</taxon>
        <taxon>Bacillota</taxon>
        <taxon>Clostridia</taxon>
        <taxon>Eubacteriales</taxon>
        <taxon>Eubacteriaceae</taxon>
        <taxon>Acetobacterium</taxon>
    </lineage>
</organism>
<proteinExistence type="inferred from homology"/>
<feature type="transmembrane region" description="Helical" evidence="7">
    <location>
        <begin position="27"/>
        <end position="49"/>
    </location>
</feature>
<dbReference type="NCBIfam" id="NF008102">
    <property type="entry name" value="PRK10847.1"/>
    <property type="match status" value="1"/>
</dbReference>
<evidence type="ECO:0000256" key="3">
    <source>
        <dbReference type="ARBA" id="ARBA00022475"/>
    </source>
</evidence>
<keyword evidence="10" id="KW-1185">Reference proteome</keyword>
<evidence type="ECO:0000313" key="9">
    <source>
        <dbReference type="EMBL" id="MBC3803116.1"/>
    </source>
</evidence>
<keyword evidence="3 7" id="KW-1003">Cell membrane</keyword>
<evidence type="ECO:0000256" key="5">
    <source>
        <dbReference type="ARBA" id="ARBA00022989"/>
    </source>
</evidence>
<dbReference type="InterPro" id="IPR032816">
    <property type="entry name" value="VTT_dom"/>
</dbReference>
<feature type="domain" description="VTT" evidence="8">
    <location>
        <begin position="49"/>
        <end position="171"/>
    </location>
</feature>
<accession>A0ABR6WS98</accession>
<comment type="similarity">
    <text evidence="2 7">Belongs to the DedA family.</text>
</comment>
<feature type="transmembrane region" description="Helical" evidence="7">
    <location>
        <begin position="61"/>
        <end position="82"/>
    </location>
</feature>
<sequence>MDIIINFISFILHLDESLYGIIQTYGFWTYLILFTIVFCETGLVVTPFLPGDSLIFASGALSAMGSLNVWAFFITFLFAAVIGDTVNYSIGKAIGNKILEKGKNRFVKKEYIVKAHKFYEKYGSATIVIGRFIPIIRTFVPFVAGMGEMHYTKFIIYNILGGLLWVSLFLGGGFLFGNIPIIKDNFTFVLIAIIFISVLPAVIVYFRERKNADADADA</sequence>
<dbReference type="InterPro" id="IPR058127">
    <property type="entry name" value="DedA"/>
</dbReference>
<keyword evidence="5 7" id="KW-1133">Transmembrane helix</keyword>
<protein>
    <submittedName>
        <fullName evidence="9">DedA family protein</fullName>
    </submittedName>
</protein>
<evidence type="ECO:0000313" key="10">
    <source>
        <dbReference type="Proteomes" id="UP000603234"/>
    </source>
</evidence>
<feature type="transmembrane region" description="Helical" evidence="7">
    <location>
        <begin position="155"/>
        <end position="176"/>
    </location>
</feature>
<dbReference type="InterPro" id="IPR032818">
    <property type="entry name" value="DedA-like"/>
</dbReference>
<feature type="transmembrane region" description="Helical" evidence="7">
    <location>
        <begin position="188"/>
        <end position="206"/>
    </location>
</feature>
<evidence type="ECO:0000256" key="1">
    <source>
        <dbReference type="ARBA" id="ARBA00004651"/>
    </source>
</evidence>
<dbReference type="Proteomes" id="UP000603234">
    <property type="component" value="Unassembled WGS sequence"/>
</dbReference>
<comment type="subcellular location">
    <subcellularLocation>
        <location evidence="1 7">Cell membrane</location>
        <topology evidence="1 7">Multi-pass membrane protein</topology>
    </subcellularLocation>
</comment>
<gene>
    <name evidence="9" type="ORF">GH808_01485</name>
</gene>
<dbReference type="PANTHER" id="PTHR30353:SF0">
    <property type="entry name" value="TRANSMEMBRANE PROTEIN"/>
    <property type="match status" value="1"/>
</dbReference>
<keyword evidence="4 7" id="KW-0812">Transmembrane</keyword>